<gene>
    <name evidence="3" type="ORF">ACFPYL_13745</name>
</gene>
<reference evidence="4" key="1">
    <citation type="journal article" date="2019" name="Int. J. Syst. Evol. Microbiol.">
        <title>The Global Catalogue of Microorganisms (GCM) 10K type strain sequencing project: providing services to taxonomists for standard genome sequencing and annotation.</title>
        <authorList>
            <consortium name="The Broad Institute Genomics Platform"/>
            <consortium name="The Broad Institute Genome Sequencing Center for Infectious Disease"/>
            <person name="Wu L."/>
            <person name="Ma J."/>
        </authorList>
    </citation>
    <scope>NUCLEOTIDE SEQUENCE [LARGE SCALE GENOMIC DNA]</scope>
    <source>
        <strain evidence="4">CCUG 54522</strain>
    </source>
</reference>
<proteinExistence type="predicted"/>
<feature type="transmembrane region" description="Helical" evidence="2">
    <location>
        <begin position="61"/>
        <end position="81"/>
    </location>
</feature>
<accession>A0ABW1LL27</accession>
<keyword evidence="2" id="KW-0472">Membrane</keyword>
<comment type="caution">
    <text evidence="3">The sequence shown here is derived from an EMBL/GenBank/DDBJ whole genome shotgun (WGS) entry which is preliminary data.</text>
</comment>
<feature type="region of interest" description="Disordered" evidence="1">
    <location>
        <begin position="99"/>
        <end position="118"/>
    </location>
</feature>
<keyword evidence="4" id="KW-1185">Reference proteome</keyword>
<evidence type="ECO:0000313" key="4">
    <source>
        <dbReference type="Proteomes" id="UP001596135"/>
    </source>
</evidence>
<organism evidence="3 4">
    <name type="scientific">Nocardioides hankookensis</name>
    <dbReference type="NCBI Taxonomy" id="443157"/>
    <lineage>
        <taxon>Bacteria</taxon>
        <taxon>Bacillati</taxon>
        <taxon>Actinomycetota</taxon>
        <taxon>Actinomycetes</taxon>
        <taxon>Propionibacteriales</taxon>
        <taxon>Nocardioidaceae</taxon>
        <taxon>Nocardioides</taxon>
    </lineage>
</organism>
<keyword evidence="2" id="KW-0812">Transmembrane</keyword>
<evidence type="ECO:0000256" key="2">
    <source>
        <dbReference type="SAM" id="Phobius"/>
    </source>
</evidence>
<feature type="transmembrane region" description="Helical" evidence="2">
    <location>
        <begin position="33"/>
        <end position="55"/>
    </location>
</feature>
<evidence type="ECO:0000256" key="1">
    <source>
        <dbReference type="SAM" id="MobiDB-lite"/>
    </source>
</evidence>
<keyword evidence="2" id="KW-1133">Transmembrane helix</keyword>
<sequence length="118" mass="12804">MARDLRRRQDEAVRITTAASNRSDDIATRQKRYLISMTLRSLCFVGAIIAALAGIGWLWPILIAGALILPYIAVVMANAVMTKNDGVDLLDGRYVPELGAGADRHRSDDTSGEGTPHP</sequence>
<evidence type="ECO:0000313" key="3">
    <source>
        <dbReference type="EMBL" id="MFC6044154.1"/>
    </source>
</evidence>
<dbReference type="RefSeq" id="WP_379155007.1">
    <property type="nucleotide sequence ID" value="NZ_JBHSRJ010000004.1"/>
</dbReference>
<dbReference type="InterPro" id="IPR021449">
    <property type="entry name" value="DUF3099"/>
</dbReference>
<protein>
    <submittedName>
        <fullName evidence="3">DUF3099 domain-containing protein</fullName>
    </submittedName>
</protein>
<dbReference type="Pfam" id="PF11298">
    <property type="entry name" value="DUF3099"/>
    <property type="match status" value="1"/>
</dbReference>
<name>A0ABW1LL27_9ACTN</name>
<dbReference type="EMBL" id="JBHSRJ010000004">
    <property type="protein sequence ID" value="MFC6044154.1"/>
    <property type="molecule type" value="Genomic_DNA"/>
</dbReference>
<dbReference type="Proteomes" id="UP001596135">
    <property type="component" value="Unassembled WGS sequence"/>
</dbReference>